<dbReference type="EMBL" id="JAGTJQ010000008">
    <property type="protein sequence ID" value="KAH7025740.1"/>
    <property type="molecule type" value="Genomic_DNA"/>
</dbReference>
<dbReference type="GeneID" id="70179915"/>
<name>A0A9P8XY22_9PEZI</name>
<dbReference type="Gene3D" id="2.40.50.140">
    <property type="entry name" value="Nucleic acid-binding proteins"/>
    <property type="match status" value="1"/>
</dbReference>
<dbReference type="Proteomes" id="UP000756346">
    <property type="component" value="Unassembled WGS sequence"/>
</dbReference>
<protein>
    <recommendedName>
        <fullName evidence="3">Nucleic acid-binding protein</fullName>
    </recommendedName>
</protein>
<evidence type="ECO:0008006" key="3">
    <source>
        <dbReference type="Google" id="ProtNLM"/>
    </source>
</evidence>
<evidence type="ECO:0000313" key="2">
    <source>
        <dbReference type="Proteomes" id="UP000756346"/>
    </source>
</evidence>
<dbReference type="InterPro" id="IPR012340">
    <property type="entry name" value="NA-bd_OB-fold"/>
</dbReference>
<keyword evidence="2" id="KW-1185">Reference proteome</keyword>
<gene>
    <name evidence="1" type="ORF">B0I36DRAFT_248255</name>
</gene>
<dbReference type="GO" id="GO:0000712">
    <property type="term" value="P:resolution of meiotic recombination intermediates"/>
    <property type="evidence" value="ECO:0007669"/>
    <property type="project" value="TreeGrafter"/>
</dbReference>
<dbReference type="GO" id="GO:0008310">
    <property type="term" value="F:single-stranded DNA 3'-5' DNA exonuclease activity"/>
    <property type="evidence" value="ECO:0007669"/>
    <property type="project" value="TreeGrafter"/>
</dbReference>
<evidence type="ECO:0000313" key="1">
    <source>
        <dbReference type="EMBL" id="KAH7025740.1"/>
    </source>
</evidence>
<dbReference type="OrthoDB" id="3248508at2759"/>
<dbReference type="RefSeq" id="XP_046008957.1">
    <property type="nucleotide sequence ID" value="XM_046150369.1"/>
</dbReference>
<comment type="caution">
    <text evidence="1">The sequence shown here is derived from an EMBL/GenBank/DDBJ whole genome shotgun (WGS) entry which is preliminary data.</text>
</comment>
<dbReference type="PANTHER" id="PTHR21166">
    <property type="entry name" value="CELL DIVISION CONTROL PROTEIN 24 OB DOMAIN-CONTAINING PROTEIN-RELATED"/>
    <property type="match status" value="1"/>
</dbReference>
<proteinExistence type="predicted"/>
<dbReference type="InterPro" id="IPR052469">
    <property type="entry name" value="MEIOB"/>
</dbReference>
<reference evidence="1" key="1">
    <citation type="journal article" date="2021" name="Nat. Commun.">
        <title>Genetic determinants of endophytism in the Arabidopsis root mycobiome.</title>
        <authorList>
            <person name="Mesny F."/>
            <person name="Miyauchi S."/>
            <person name="Thiergart T."/>
            <person name="Pickel B."/>
            <person name="Atanasova L."/>
            <person name="Karlsson M."/>
            <person name="Huettel B."/>
            <person name="Barry K.W."/>
            <person name="Haridas S."/>
            <person name="Chen C."/>
            <person name="Bauer D."/>
            <person name="Andreopoulos W."/>
            <person name="Pangilinan J."/>
            <person name="LaButti K."/>
            <person name="Riley R."/>
            <person name="Lipzen A."/>
            <person name="Clum A."/>
            <person name="Drula E."/>
            <person name="Henrissat B."/>
            <person name="Kohler A."/>
            <person name="Grigoriev I.V."/>
            <person name="Martin F.M."/>
            <person name="Hacquard S."/>
        </authorList>
    </citation>
    <scope>NUCLEOTIDE SEQUENCE</scope>
    <source>
        <strain evidence="1">MPI-CAGE-CH-0230</strain>
    </source>
</reference>
<accession>A0A9P8XY22</accession>
<dbReference type="AlphaFoldDB" id="A0A9P8XY22"/>
<dbReference type="PANTHER" id="PTHR21166:SF2">
    <property type="entry name" value="CELL DIVISION CONTROL PROTEIN 24 OB DOMAIN-CONTAINING PROTEIN-RELATED"/>
    <property type="match status" value="1"/>
</dbReference>
<dbReference type="SUPFAM" id="SSF50249">
    <property type="entry name" value="Nucleic acid-binding proteins"/>
    <property type="match status" value="1"/>
</dbReference>
<organism evidence="1 2">
    <name type="scientific">Microdochium trichocladiopsis</name>
    <dbReference type="NCBI Taxonomy" id="1682393"/>
    <lineage>
        <taxon>Eukaryota</taxon>
        <taxon>Fungi</taxon>
        <taxon>Dikarya</taxon>
        <taxon>Ascomycota</taxon>
        <taxon>Pezizomycotina</taxon>
        <taxon>Sordariomycetes</taxon>
        <taxon>Xylariomycetidae</taxon>
        <taxon>Xylariales</taxon>
        <taxon>Microdochiaceae</taxon>
        <taxon>Microdochium</taxon>
    </lineage>
</organism>
<sequence length="510" mass="57557">MRTSIFPSIQSFFEREVKTPQSNLPSSAIVKNEHNSDGFTSSEINEVLDPSTINSNLARAYQPCPIMLLEMGARHYEIGGRIVNFSRTPRKRQNPEESEGFWYLTVSDGTGMIGVNLHCRNRHEYQPLLGQRVTIWASFIGVSVGGEFNQTPCSTSVYPGRSGTTHIVFHKDSDGCDLFRSPLRMTDADTGDLPGLMTLQEFLNTGFEYEEAKILVCVRSVGLRRTVRARTREVPINLVEVGIFDHTASIMLTLWGDVTPSAGSWVPNKTVLLISMPKYNPEKCDIGQPARISLNYNSIVEVNPTFGRAEWLRSTIERRRQREAFFIHFPSEEWNKALAPKGAERVLYTIAEMEERITSDDSTSFTGKLNVMVLQVSLLEHWRLETIGCTECCGVPLCANKVDVMCRNCGTTQRLSMNPRTLKTFIDESGCLAGSKLVWSDDAWKQFLLPDSCQEEHDGGTPPAESWQQILELKTSELREYEEALLYSRVTLTFGWSPSIRRLCVLGVEW</sequence>
<dbReference type="GO" id="GO:0003697">
    <property type="term" value="F:single-stranded DNA binding"/>
    <property type="evidence" value="ECO:0007669"/>
    <property type="project" value="TreeGrafter"/>
</dbReference>